<evidence type="ECO:0000313" key="2">
    <source>
        <dbReference type="Proteomes" id="UP000002669"/>
    </source>
</evidence>
<dbReference type="HOGENOM" id="CLU_2170465_0_0_1"/>
<dbReference type="GeneID" id="10028254"/>
<reference evidence="2" key="1">
    <citation type="journal article" date="2012" name="MBio">
        <title>Comparative genome analysis of Trichophyton rubrum and related dermatophytes reveals candidate genes involved in infection.</title>
        <authorList>
            <person name="Martinez D.A."/>
            <person name="Oliver B.G."/>
            <person name="Graeser Y."/>
            <person name="Goldberg J.M."/>
            <person name="Li W."/>
            <person name="Martinez-Rossi N.M."/>
            <person name="Monod M."/>
            <person name="Shelest E."/>
            <person name="Barton R.C."/>
            <person name="Birch E."/>
            <person name="Brakhage A.A."/>
            <person name="Chen Z."/>
            <person name="Gurr S.J."/>
            <person name="Heiman D."/>
            <person name="Heitman J."/>
            <person name="Kosti I."/>
            <person name="Rossi A."/>
            <person name="Saif S."/>
            <person name="Samalova M."/>
            <person name="Saunders C.W."/>
            <person name="Shea T."/>
            <person name="Summerbell R.C."/>
            <person name="Xu J."/>
            <person name="Young S."/>
            <person name="Zeng Q."/>
            <person name="Birren B.W."/>
            <person name="Cuomo C.A."/>
            <person name="White T.C."/>
        </authorList>
    </citation>
    <scope>NUCLEOTIDE SEQUENCE [LARGE SCALE GENOMIC DNA]</scope>
    <source>
        <strain evidence="2">ATCC MYA-4604 / CBS 118893</strain>
    </source>
</reference>
<dbReference type="EMBL" id="DS989825">
    <property type="protein sequence ID" value="EFR02567.1"/>
    <property type="molecule type" value="Genomic_DNA"/>
</dbReference>
<dbReference type="InParanoid" id="E4UWM4"/>
<accession>E4UWM4</accession>
<evidence type="ECO:0000313" key="1">
    <source>
        <dbReference type="EMBL" id="EFR02567.1"/>
    </source>
</evidence>
<dbReference type="Proteomes" id="UP000002669">
    <property type="component" value="Unassembled WGS sequence"/>
</dbReference>
<gene>
    <name evidence="1" type="ORF">MGYG_05563</name>
</gene>
<proteinExistence type="predicted"/>
<dbReference type="AlphaFoldDB" id="E4UWM4"/>
<name>E4UWM4_ARTGP</name>
<protein>
    <submittedName>
        <fullName evidence="1">Uncharacterized protein</fullName>
    </submittedName>
</protein>
<keyword evidence="2" id="KW-1185">Reference proteome</keyword>
<dbReference type="VEuPathDB" id="FungiDB:MGYG_05563"/>
<organism evidence="2">
    <name type="scientific">Arthroderma gypseum (strain ATCC MYA-4604 / CBS 118893)</name>
    <name type="common">Microsporum gypseum</name>
    <dbReference type="NCBI Taxonomy" id="535722"/>
    <lineage>
        <taxon>Eukaryota</taxon>
        <taxon>Fungi</taxon>
        <taxon>Dikarya</taxon>
        <taxon>Ascomycota</taxon>
        <taxon>Pezizomycotina</taxon>
        <taxon>Eurotiomycetes</taxon>
        <taxon>Eurotiomycetidae</taxon>
        <taxon>Onygenales</taxon>
        <taxon>Arthrodermataceae</taxon>
        <taxon>Nannizzia</taxon>
    </lineage>
</organism>
<dbReference type="RefSeq" id="XP_003172978.1">
    <property type="nucleotide sequence ID" value="XM_003172930.1"/>
</dbReference>
<sequence>MSDSTSYQPRDHQISPITDRIYLINRVWASFGCCAWASVTLAEAFGYGKLRRSPGVHHGPFPTRVIRDRKEEEEGGFKGGHQGIHIGGRDVRSGLGMESIIYAVGYHENW</sequence>